<dbReference type="InterPro" id="IPR007404">
    <property type="entry name" value="YdjM-like"/>
</dbReference>
<feature type="transmembrane region" description="Helical" evidence="1">
    <location>
        <begin position="156"/>
        <end position="173"/>
    </location>
</feature>
<keyword evidence="1" id="KW-1133">Transmembrane helix</keyword>
<name>A0A4R1EWD3_9GAMM</name>
<dbReference type="InterPro" id="IPR053170">
    <property type="entry name" value="Transcription_regulator"/>
</dbReference>
<reference evidence="2 3" key="1">
    <citation type="submission" date="2019-03" db="EMBL/GenBank/DDBJ databases">
        <title>Genomic Encyclopedia of Type Strains, Phase IV (KMG-IV): sequencing the most valuable type-strain genomes for metagenomic binning, comparative biology and taxonomic classification.</title>
        <authorList>
            <person name="Goeker M."/>
        </authorList>
    </citation>
    <scope>NUCLEOTIDE SEQUENCE [LARGE SCALE GENOMIC DNA]</scope>
    <source>
        <strain evidence="2 3">DSM 24830</strain>
    </source>
</reference>
<keyword evidence="1" id="KW-0812">Transmembrane</keyword>
<evidence type="ECO:0000313" key="3">
    <source>
        <dbReference type="Proteomes" id="UP000294887"/>
    </source>
</evidence>
<dbReference type="Pfam" id="PF04307">
    <property type="entry name" value="YdjM"/>
    <property type="match status" value="1"/>
</dbReference>
<accession>A0A4R1EWD3</accession>
<dbReference type="PANTHER" id="PTHR40031:SF1">
    <property type="entry name" value="MEMBRANE-BOUND METAL-DEPENDENT HYDROLASE"/>
    <property type="match status" value="1"/>
</dbReference>
<feature type="transmembrane region" description="Helical" evidence="1">
    <location>
        <begin position="89"/>
        <end position="106"/>
    </location>
</feature>
<dbReference type="PANTHER" id="PTHR40031">
    <property type="entry name" value="HYPOTHETICAL MEMBRANE SPANNING PROTEIN"/>
    <property type="match status" value="1"/>
</dbReference>
<feature type="transmembrane region" description="Helical" evidence="1">
    <location>
        <begin position="126"/>
        <end position="149"/>
    </location>
</feature>
<comment type="caution">
    <text evidence="2">The sequence shown here is derived from an EMBL/GenBank/DDBJ whole genome shotgun (WGS) entry which is preliminary data.</text>
</comment>
<sequence length="333" mass="37630">MDPITQGAFGAVFAQTQGNVKHIAKAAIIGGLAGMAPDLDILIRSSEDSLLAIEYHRHFTHSLLFIPIGGLICSLFLHPLLGRRFGITFWQTLIWCIIGYATHGLLDGCTSYGTQLLWPLTDKRFSWDVISVIDPLVTLPLLAMVIIAARRKARRYVLFGLIWIGLYFGISTYQHARALEEGKKLAATRGLDTLSIEAKPSFANILIWKIITETNDSYHVDAIKIGLTKVKIWEGDTVEKLDIDRDLPWLDKSSQQRKDIERFRWFSNGYIALDKQNPHRVVDIRYSLLPHQIIPLWGIELSPNAKPTQHVEFYNERGDSGAALKVLWGMIKE</sequence>
<feature type="transmembrane region" description="Helical" evidence="1">
    <location>
        <begin position="59"/>
        <end position="77"/>
    </location>
</feature>
<proteinExistence type="predicted"/>
<dbReference type="RefSeq" id="WP_131906802.1">
    <property type="nucleotide sequence ID" value="NZ_BAAAFU010000001.1"/>
</dbReference>
<evidence type="ECO:0000313" key="2">
    <source>
        <dbReference type="EMBL" id="TCJ85090.1"/>
    </source>
</evidence>
<dbReference type="AlphaFoldDB" id="A0A4R1EWD3"/>
<keyword evidence="3" id="KW-1185">Reference proteome</keyword>
<dbReference type="Proteomes" id="UP000294887">
    <property type="component" value="Unassembled WGS sequence"/>
</dbReference>
<dbReference type="EMBL" id="SMFQ01000004">
    <property type="protein sequence ID" value="TCJ85090.1"/>
    <property type="molecule type" value="Genomic_DNA"/>
</dbReference>
<dbReference type="OrthoDB" id="9781927at2"/>
<evidence type="ECO:0000256" key="1">
    <source>
        <dbReference type="SAM" id="Phobius"/>
    </source>
</evidence>
<gene>
    <name evidence="2" type="ORF">EV695_3056</name>
</gene>
<protein>
    <submittedName>
        <fullName evidence="2">Inner membrane protein</fullName>
    </submittedName>
</protein>
<organism evidence="2 3">
    <name type="scientific">Cocleimonas flava</name>
    <dbReference type="NCBI Taxonomy" id="634765"/>
    <lineage>
        <taxon>Bacteria</taxon>
        <taxon>Pseudomonadati</taxon>
        <taxon>Pseudomonadota</taxon>
        <taxon>Gammaproteobacteria</taxon>
        <taxon>Thiotrichales</taxon>
        <taxon>Thiotrichaceae</taxon>
        <taxon>Cocleimonas</taxon>
    </lineage>
</organism>
<keyword evidence="1" id="KW-0472">Membrane</keyword>